<feature type="transmembrane region" description="Helical" evidence="1">
    <location>
        <begin position="61"/>
        <end position="87"/>
    </location>
</feature>
<keyword evidence="1" id="KW-0812">Transmembrane</keyword>
<evidence type="ECO:0000313" key="3">
    <source>
        <dbReference type="Proteomes" id="UP000182521"/>
    </source>
</evidence>
<dbReference type="EMBL" id="CP009654">
    <property type="protein sequence ID" value="APC97188.1"/>
    <property type="molecule type" value="Genomic_DNA"/>
</dbReference>
<proteinExistence type="predicted"/>
<dbReference type="STRING" id="1542390.KX01_888"/>
<keyword evidence="1" id="KW-1133">Transmembrane helix</keyword>
<evidence type="ECO:0000313" key="2">
    <source>
        <dbReference type="EMBL" id="APC97188.1"/>
    </source>
</evidence>
<name>A0A1J0KU77_9GAMM</name>
<reference evidence="3" key="1">
    <citation type="submission" date="2014-10" db="EMBL/GenBank/DDBJ databases">
        <authorList>
            <person name="Kuske C.R."/>
            <person name="Challacombe J.F."/>
            <person name="Daligault H.E."/>
            <person name="Davenport K.W."/>
            <person name="Johnson S.L."/>
            <person name="Siddaramappa S."/>
            <person name="Petersen J.M."/>
        </authorList>
    </citation>
    <scope>NUCLEOTIDE SEQUENCE [LARGE SCALE GENOMIC DNA]</scope>
    <source>
        <strain evidence="3">CA97-1460</strain>
    </source>
</reference>
<dbReference type="OrthoDB" id="2955631at2"/>
<evidence type="ECO:0000256" key="1">
    <source>
        <dbReference type="SAM" id="Phobius"/>
    </source>
</evidence>
<dbReference type="AlphaFoldDB" id="A0A1J0KU77"/>
<feature type="transmembrane region" description="Helical" evidence="1">
    <location>
        <begin position="20"/>
        <end position="41"/>
    </location>
</feature>
<feature type="transmembrane region" description="Helical" evidence="1">
    <location>
        <begin position="136"/>
        <end position="158"/>
    </location>
</feature>
<organism evidence="2 3">
    <name type="scientific">Francisella frigiditurris</name>
    <dbReference type="NCBI Taxonomy" id="1542390"/>
    <lineage>
        <taxon>Bacteria</taxon>
        <taxon>Pseudomonadati</taxon>
        <taxon>Pseudomonadota</taxon>
        <taxon>Gammaproteobacteria</taxon>
        <taxon>Thiotrichales</taxon>
        <taxon>Francisellaceae</taxon>
        <taxon>Francisella</taxon>
    </lineage>
</organism>
<dbReference type="RefSeq" id="WP_071663826.1">
    <property type="nucleotide sequence ID" value="NZ_CP009654.1"/>
</dbReference>
<feature type="transmembrane region" description="Helical" evidence="1">
    <location>
        <begin position="108"/>
        <end position="124"/>
    </location>
</feature>
<dbReference type="Proteomes" id="UP000182521">
    <property type="component" value="Chromosome"/>
</dbReference>
<dbReference type="InterPro" id="IPR018723">
    <property type="entry name" value="DUF2254_membrane"/>
</dbReference>
<dbReference type="Pfam" id="PF10011">
    <property type="entry name" value="DUF2254"/>
    <property type="match status" value="1"/>
</dbReference>
<evidence type="ECO:0008006" key="4">
    <source>
        <dbReference type="Google" id="ProtNLM"/>
    </source>
</evidence>
<gene>
    <name evidence="2" type="ORF">KX01_888</name>
</gene>
<accession>A0A1J0KU77</accession>
<sequence length="425" mass="48234">MFKLIIYLKQFLYRLKAKLWFKPTAYCLLAILGVSICYFLQEFKIFNLYPKRVTAETVTTLLSIINTSMLVVVTFAVGSMISAYTSASKSGTPRVLTLLLQDNISKKATSSFIGAFIFGIVATIGVKSNSFNHSGIFLIFVLTISVIGWVIFTFILWIDSIARLGQIKILPIITEKQAKSAIDNYIKNPYKSCHILVKDQIPENAIPIYSKSYGFLTDIDFATLNNFCKEKDTNIYIVKPIGSHLTILDRVAYIETTKNLKSNDLDQIFDSFILSDERIYSEDPIFCLELLDEIAGKALSPGINDPRTAISVIDSSTRLIDYLLKNNKEDSNVIYEKIFMTEIPLEEFIKSGFEFIRTYGSNNLLVSKKLQASLLHIYKQASLESDKKAILEYTDNCYSQALNELKQGFEQLEFKNYRDSITPTK</sequence>
<keyword evidence="3" id="KW-1185">Reference proteome</keyword>
<keyword evidence="1" id="KW-0472">Membrane</keyword>
<protein>
    <recommendedName>
        <fullName evidence="4">DUF2254 domain-containing protein</fullName>
    </recommendedName>
</protein>
<dbReference type="KEGG" id="frc:KX01_888"/>